<reference evidence="1 2" key="1">
    <citation type="submission" date="2016-07" db="EMBL/GenBank/DDBJ databases">
        <title>Pervasive Adenine N6-methylation of Active Genes in Fungi.</title>
        <authorList>
            <consortium name="DOE Joint Genome Institute"/>
            <person name="Mondo S.J."/>
            <person name="Dannebaum R.O."/>
            <person name="Kuo R.C."/>
            <person name="Labutti K."/>
            <person name="Haridas S."/>
            <person name="Kuo A."/>
            <person name="Salamov A."/>
            <person name="Ahrendt S.R."/>
            <person name="Lipzen A."/>
            <person name="Sullivan W."/>
            <person name="Andreopoulos W.B."/>
            <person name="Clum A."/>
            <person name="Lindquist E."/>
            <person name="Daum C."/>
            <person name="Ramamoorthy G.K."/>
            <person name="Gryganskyi A."/>
            <person name="Culley D."/>
            <person name="Magnuson J.K."/>
            <person name="James T.Y."/>
            <person name="O'Malley M.A."/>
            <person name="Stajich J.E."/>
            <person name="Spatafora J.W."/>
            <person name="Visel A."/>
            <person name="Grigoriev I.V."/>
        </authorList>
    </citation>
    <scope>NUCLEOTIDE SEQUENCE [LARGE SCALE GENOMIC DNA]</scope>
    <source>
        <strain evidence="1 2">CBS 129021</strain>
    </source>
</reference>
<dbReference type="Proteomes" id="UP000193689">
    <property type="component" value="Unassembled WGS sequence"/>
</dbReference>
<comment type="caution">
    <text evidence="1">The sequence shown here is derived from an EMBL/GenBank/DDBJ whole genome shotgun (WGS) entry which is preliminary data.</text>
</comment>
<evidence type="ECO:0000313" key="2">
    <source>
        <dbReference type="Proteomes" id="UP000193689"/>
    </source>
</evidence>
<sequence>MGLGAVECRAVWPEASVVKDRILANKLGRRCREYCELCLAVAAISQSCRTSNSEKLILGHKKKVDGFSSHQLWVPPFPAMPHQGVRKLAPAAVYAAIQGQKRCSTRESSITDPKIAIRAWESQMYALLGRQMGVASAMRSRHFIPPTATATVTARD</sequence>
<proteinExistence type="predicted"/>
<gene>
    <name evidence="1" type="ORF">BCR38DRAFT_523614</name>
</gene>
<accession>A0A1Y2E0L5</accession>
<dbReference type="GeneID" id="63781479"/>
<protein>
    <submittedName>
        <fullName evidence="1">Uncharacterized protein</fullName>
    </submittedName>
</protein>
<dbReference type="EMBL" id="MCFJ01000006">
    <property type="protein sequence ID" value="ORY65080.1"/>
    <property type="molecule type" value="Genomic_DNA"/>
</dbReference>
<organism evidence="1 2">
    <name type="scientific">Pseudomassariella vexata</name>
    <dbReference type="NCBI Taxonomy" id="1141098"/>
    <lineage>
        <taxon>Eukaryota</taxon>
        <taxon>Fungi</taxon>
        <taxon>Dikarya</taxon>
        <taxon>Ascomycota</taxon>
        <taxon>Pezizomycotina</taxon>
        <taxon>Sordariomycetes</taxon>
        <taxon>Xylariomycetidae</taxon>
        <taxon>Amphisphaeriales</taxon>
        <taxon>Pseudomassariaceae</taxon>
        <taxon>Pseudomassariella</taxon>
    </lineage>
</organism>
<keyword evidence="2" id="KW-1185">Reference proteome</keyword>
<name>A0A1Y2E0L5_9PEZI</name>
<dbReference type="InParanoid" id="A0A1Y2E0L5"/>
<dbReference type="AlphaFoldDB" id="A0A1Y2E0L5"/>
<evidence type="ECO:0000313" key="1">
    <source>
        <dbReference type="EMBL" id="ORY65080.1"/>
    </source>
</evidence>
<dbReference type="RefSeq" id="XP_040716232.1">
    <property type="nucleotide sequence ID" value="XM_040865267.1"/>
</dbReference>